<organism evidence="1 2">
    <name type="scientific">Actinomadura craniellae</name>
    <dbReference type="NCBI Taxonomy" id="2231787"/>
    <lineage>
        <taxon>Bacteria</taxon>
        <taxon>Bacillati</taxon>
        <taxon>Actinomycetota</taxon>
        <taxon>Actinomycetes</taxon>
        <taxon>Streptosporangiales</taxon>
        <taxon>Thermomonosporaceae</taxon>
        <taxon>Actinomadura</taxon>
    </lineage>
</organism>
<proteinExistence type="predicted"/>
<dbReference type="EMBL" id="QLYX01000012">
    <property type="protein sequence ID" value="RAY12648.1"/>
    <property type="molecule type" value="Genomic_DNA"/>
</dbReference>
<dbReference type="Gene3D" id="3.30.70.100">
    <property type="match status" value="1"/>
</dbReference>
<keyword evidence="2" id="KW-1185">Reference proteome</keyword>
<dbReference type="Proteomes" id="UP000251891">
    <property type="component" value="Unassembled WGS sequence"/>
</dbReference>
<dbReference type="InterPro" id="IPR011008">
    <property type="entry name" value="Dimeric_a/b-barrel"/>
</dbReference>
<gene>
    <name evidence="1" type="ORF">DPM19_23935</name>
</gene>
<comment type="caution">
    <text evidence="1">The sequence shown here is derived from an EMBL/GenBank/DDBJ whole genome shotgun (WGS) entry which is preliminary data.</text>
</comment>
<dbReference type="OrthoDB" id="3481501at2"/>
<evidence type="ECO:0000313" key="2">
    <source>
        <dbReference type="Proteomes" id="UP000251891"/>
    </source>
</evidence>
<protein>
    <recommendedName>
        <fullName evidence="3">EthD family reductase</fullName>
    </recommendedName>
</protein>
<dbReference type="RefSeq" id="WP_111870255.1">
    <property type="nucleotide sequence ID" value="NZ_QLYX01000012.1"/>
</dbReference>
<dbReference type="SUPFAM" id="SSF54909">
    <property type="entry name" value="Dimeric alpha+beta barrel"/>
    <property type="match status" value="1"/>
</dbReference>
<name>A0A365H0T5_9ACTN</name>
<reference evidence="1 2" key="1">
    <citation type="submission" date="2018-06" db="EMBL/GenBank/DDBJ databases">
        <title>Actinomadura craniellae sp. nov. isolated from marine sponge Craniella sp.</title>
        <authorList>
            <person name="Li L."/>
            <person name="Xu Q.H."/>
            <person name="Lin H.W."/>
            <person name="Lu Y.H."/>
        </authorList>
    </citation>
    <scope>NUCLEOTIDE SEQUENCE [LARGE SCALE GENOMIC DNA]</scope>
    <source>
        <strain evidence="1 2">LHW63021</strain>
    </source>
</reference>
<dbReference type="AlphaFoldDB" id="A0A365H0T5"/>
<evidence type="ECO:0008006" key="3">
    <source>
        <dbReference type="Google" id="ProtNLM"/>
    </source>
</evidence>
<accession>A0A365H0T5</accession>
<evidence type="ECO:0000313" key="1">
    <source>
        <dbReference type="EMBL" id="RAY12648.1"/>
    </source>
</evidence>
<sequence>MRKGLMVVQSGPIEPAREDEYNDWYDNTHLPQVLAVPGFVAARRYRARSGADPALPGYLAIYEIEADDLTDPVKELRARSAAGEIRQSGAVRLDPPPVVTLYELME</sequence>